<dbReference type="EMBL" id="CP015267">
    <property type="protein sequence ID" value="ASL14469.1"/>
    <property type="molecule type" value="Genomic_DNA"/>
</dbReference>
<dbReference type="AlphaFoldDB" id="A0A220YB24"/>
<name>A0A220YB24_MYCIT</name>
<evidence type="ECO:0000313" key="1">
    <source>
        <dbReference type="EMBL" id="ASL14469.1"/>
    </source>
</evidence>
<dbReference type="Proteomes" id="UP001529272">
    <property type="component" value="Unassembled WGS sequence"/>
</dbReference>
<sequence>MPPYDETWHWLLWWTKGRTPSERMAGHIIADAGFDNVEPTHPLGGPDDGADATCTKDGKPAVMAAYFPLGPKTFTQVKNKLASDIQAAKDGDRDFSLLAFVTNQKLTEGQRKQLRALGGDDIEVELFDLERCTHILDLPHMAEHKQRYLDIPAGTPPLLVAVDVIGAARYLEDDDKLLNCLVAAEREQAEEDAQKLRDNPPDPFNYKNFVVPGLRAQGYDVSDEPPKAMTDEEIEQHVSAYRSDLESHWEESLDYLAAVTSPAVHFRIANGAKSFLNNVQVVVTFEDAEGVEHEQLDRFRLEKLEDPEWQERGPLGVTYMDFKPARPAGYPISWRNVDGNLKVRITLPALRPTPPWESEEDCGDDVVLVLRDSEKESVRVTFTVTADTYGEAFEGTLTVPVERLSALDAYKLA</sequence>
<evidence type="ECO:0000313" key="4">
    <source>
        <dbReference type="Proteomes" id="UP001529272"/>
    </source>
</evidence>
<proteinExistence type="predicted"/>
<reference evidence="2" key="2">
    <citation type="submission" date="2023-06" db="EMBL/GenBank/DDBJ databases">
        <title>Itaconate inhibition of nontuberculous mycobacteria.</title>
        <authorList>
            <person name="Breen P."/>
            <person name="Zimbric M."/>
            <person name="Caverly L."/>
        </authorList>
    </citation>
    <scope>NUCLEOTIDE SEQUENCE</scope>
    <source>
        <strain evidence="2">FLAC1071</strain>
    </source>
</reference>
<dbReference type="Proteomes" id="UP000198286">
    <property type="component" value="Chromosome"/>
</dbReference>
<organism evidence="1 3">
    <name type="scientific">Mycobacterium intracellulare subsp. chimaera</name>
    <dbReference type="NCBI Taxonomy" id="222805"/>
    <lineage>
        <taxon>Bacteria</taxon>
        <taxon>Bacillati</taxon>
        <taxon>Actinomycetota</taxon>
        <taxon>Actinomycetes</taxon>
        <taxon>Mycobacteriales</taxon>
        <taxon>Mycobacteriaceae</taxon>
        <taxon>Mycobacterium</taxon>
        <taxon>Mycobacterium avium complex (MAC)</taxon>
    </lineage>
</organism>
<gene>
    <name evidence="1" type="ORF">MYCOZU2_02052</name>
    <name evidence="2" type="ORF">QRB35_23245</name>
</gene>
<keyword evidence="4" id="KW-1185">Reference proteome</keyword>
<evidence type="ECO:0000313" key="2">
    <source>
        <dbReference type="EMBL" id="MDM3928906.1"/>
    </source>
</evidence>
<reference evidence="1 3" key="1">
    <citation type="journal article" date="2017" name="Lancet Infect. Dis.">
        <title>Global outbreak of severe Mycobacterium chimaera disease after cardiac surgery: a molecular epidemiological study.</title>
        <authorList>
            <person name="van Ingen J."/>
            <person name="Kohl T."/>
            <person name="Kranzer K."/>
            <person name="Hasse B."/>
            <person name="Keller P."/>
            <person name="Szafranska A."/>
            <person name="Hillemann D."/>
            <person name="Chand M."/>
            <person name="Schreiber P."/>
            <person name="Sommerstein R."/>
            <person name="Berger C."/>
            <person name="Genoni M."/>
            <person name="Ruegg C."/>
            <person name="Troillet N."/>
            <person name="Widmer A.F."/>
            <person name="Becker S.L."/>
            <person name="Herrmann M."/>
            <person name="Eckmanns T."/>
            <person name="Haller S."/>
            <person name="Hoeller C."/>
            <person name="Debast S.B."/>
            <person name="Wolfhagen M.J."/>
            <person name="Hopman J."/>
            <person name="Kluytmans J."/>
            <person name="Langelaar M."/>
            <person name="Notermans D.W."/>
            <person name="ten Oever J."/>
            <person name="van den Barselaar P."/>
            <person name="Vonk A.B.A."/>
            <person name="Vos M.C."/>
            <person name="Ahmed N."/>
            <person name="Brown T."/>
            <person name="Crook D."/>
            <person name="Lamagni T."/>
            <person name="Phin N."/>
            <person name="Smith E.G."/>
            <person name="Zambon M."/>
            <person name="Serr A."/>
            <person name="Goetting T."/>
            <person name="Ebner W."/>
            <person name="Thuermer A."/>
            <person name="Utpatel C."/>
            <person name="Sproer C."/>
            <person name="Bunk B."/>
            <person name="Nubel U."/>
            <person name="Bloemberg G."/>
            <person name="Bottger E."/>
            <person name="Niemann S."/>
            <person name="Wagner D."/>
            <person name="Sax H."/>
        </authorList>
    </citation>
    <scope>NUCLEOTIDE SEQUENCE [LARGE SCALE GENOMIC DNA]</scope>
    <source>
        <strain evidence="1 3">ZUERICH-2</strain>
    </source>
</reference>
<dbReference type="RefSeq" id="WP_139315486.1">
    <property type="nucleotide sequence ID" value="NZ_CP012885.2"/>
</dbReference>
<protein>
    <submittedName>
        <fullName evidence="1">Uncharacterized protein</fullName>
    </submittedName>
</protein>
<reference evidence="2" key="3">
    <citation type="submission" date="2023-06" db="EMBL/GenBank/DDBJ databases">
        <authorList>
            <person name="Spilker T."/>
        </authorList>
    </citation>
    <scope>NUCLEOTIDE SEQUENCE</scope>
    <source>
        <strain evidence="2">FLAC1071</strain>
    </source>
</reference>
<evidence type="ECO:0000313" key="3">
    <source>
        <dbReference type="Proteomes" id="UP000198286"/>
    </source>
</evidence>
<accession>A0A220YB24</accession>
<dbReference type="EMBL" id="JASZZX010000027">
    <property type="protein sequence ID" value="MDM3928906.1"/>
    <property type="molecule type" value="Genomic_DNA"/>
</dbReference>